<dbReference type="PANTHER" id="PTHR43394">
    <property type="entry name" value="ATP-DEPENDENT PERMEASE MDL1, MITOCHONDRIAL"/>
    <property type="match status" value="1"/>
</dbReference>
<dbReference type="PROSITE" id="PS00211">
    <property type="entry name" value="ABC_TRANSPORTER_1"/>
    <property type="match status" value="1"/>
</dbReference>
<evidence type="ECO:0000259" key="8">
    <source>
        <dbReference type="PROSITE" id="PS50893"/>
    </source>
</evidence>
<name>S0FN44_RUMCE</name>
<dbReference type="InterPro" id="IPR017871">
    <property type="entry name" value="ABC_transporter-like_CS"/>
</dbReference>
<evidence type="ECO:0000259" key="9">
    <source>
        <dbReference type="PROSITE" id="PS50929"/>
    </source>
</evidence>
<dbReference type="SUPFAM" id="SSF52540">
    <property type="entry name" value="P-loop containing nucleoside triphosphate hydrolases"/>
    <property type="match status" value="1"/>
</dbReference>
<dbReference type="PROSITE" id="PS50929">
    <property type="entry name" value="ABC_TM1F"/>
    <property type="match status" value="1"/>
</dbReference>
<dbReference type="SUPFAM" id="SSF90123">
    <property type="entry name" value="ABC transporter transmembrane region"/>
    <property type="match status" value="1"/>
</dbReference>
<dbReference type="GO" id="GO:0005886">
    <property type="term" value="C:plasma membrane"/>
    <property type="evidence" value="ECO:0007669"/>
    <property type="project" value="UniProtKB-SubCell"/>
</dbReference>
<dbReference type="InterPro" id="IPR003439">
    <property type="entry name" value="ABC_transporter-like_ATP-bd"/>
</dbReference>
<keyword evidence="3" id="KW-0547">Nucleotide-binding</keyword>
<accession>S0FN44</accession>
<dbReference type="PANTHER" id="PTHR43394:SF1">
    <property type="entry name" value="ATP-BINDING CASSETTE SUB-FAMILY B MEMBER 10, MITOCHONDRIAL"/>
    <property type="match status" value="1"/>
</dbReference>
<organism evidence="10 11">
    <name type="scientific">Ruminiclostridium cellobioparum subsp. termitidis CT1112</name>
    <dbReference type="NCBI Taxonomy" id="1195236"/>
    <lineage>
        <taxon>Bacteria</taxon>
        <taxon>Bacillati</taxon>
        <taxon>Bacillota</taxon>
        <taxon>Clostridia</taxon>
        <taxon>Eubacteriales</taxon>
        <taxon>Oscillospiraceae</taxon>
        <taxon>Ruminiclostridium</taxon>
    </lineage>
</organism>
<feature type="transmembrane region" description="Helical" evidence="7">
    <location>
        <begin position="146"/>
        <end position="163"/>
    </location>
</feature>
<evidence type="ECO:0000256" key="2">
    <source>
        <dbReference type="ARBA" id="ARBA00022692"/>
    </source>
</evidence>
<evidence type="ECO:0000256" key="7">
    <source>
        <dbReference type="SAM" id="Phobius"/>
    </source>
</evidence>
<evidence type="ECO:0000256" key="3">
    <source>
        <dbReference type="ARBA" id="ARBA00022741"/>
    </source>
</evidence>
<dbReference type="SMART" id="SM00382">
    <property type="entry name" value="AAA"/>
    <property type="match status" value="1"/>
</dbReference>
<dbReference type="Pfam" id="PF00664">
    <property type="entry name" value="ABC_membrane"/>
    <property type="match status" value="1"/>
</dbReference>
<dbReference type="Pfam" id="PF00005">
    <property type="entry name" value="ABC_tran"/>
    <property type="match status" value="1"/>
</dbReference>
<evidence type="ECO:0000256" key="4">
    <source>
        <dbReference type="ARBA" id="ARBA00022840"/>
    </source>
</evidence>
<reference evidence="10 11" key="1">
    <citation type="journal article" date="2013" name="Genome Announc.">
        <title>Draft Genome Sequence of the Cellulolytic, Mesophilic, Anaerobic Bacterium Clostridium termitidis Strain CT1112 (DSM 5398).</title>
        <authorList>
            <person name="Lal S."/>
            <person name="Ramachandran U."/>
            <person name="Zhang X."/>
            <person name="Munir R."/>
            <person name="Sparling R."/>
            <person name="Levin D.B."/>
        </authorList>
    </citation>
    <scope>NUCLEOTIDE SEQUENCE [LARGE SCALE GENOMIC DNA]</scope>
    <source>
        <strain evidence="10 11">CT1112</strain>
    </source>
</reference>
<comment type="subcellular location">
    <subcellularLocation>
        <location evidence="1">Cell membrane</location>
        <topology evidence="1">Multi-pass membrane protein</topology>
    </subcellularLocation>
</comment>
<feature type="transmembrane region" description="Helical" evidence="7">
    <location>
        <begin position="169"/>
        <end position="189"/>
    </location>
</feature>
<keyword evidence="4" id="KW-0067">ATP-binding</keyword>
<feature type="transmembrane region" description="Helical" evidence="7">
    <location>
        <begin position="60"/>
        <end position="85"/>
    </location>
</feature>
<keyword evidence="2 7" id="KW-0812">Transmembrane</keyword>
<evidence type="ECO:0000256" key="1">
    <source>
        <dbReference type="ARBA" id="ARBA00004651"/>
    </source>
</evidence>
<dbReference type="STRING" id="1195236.CTER_3718"/>
<dbReference type="GO" id="GO:0005524">
    <property type="term" value="F:ATP binding"/>
    <property type="evidence" value="ECO:0007669"/>
    <property type="project" value="UniProtKB-KW"/>
</dbReference>
<dbReference type="PROSITE" id="PS50893">
    <property type="entry name" value="ABC_TRANSPORTER_2"/>
    <property type="match status" value="1"/>
</dbReference>
<dbReference type="Gene3D" id="3.40.50.300">
    <property type="entry name" value="P-loop containing nucleotide triphosphate hydrolases"/>
    <property type="match status" value="1"/>
</dbReference>
<dbReference type="GO" id="GO:0016887">
    <property type="term" value="F:ATP hydrolysis activity"/>
    <property type="evidence" value="ECO:0007669"/>
    <property type="project" value="InterPro"/>
</dbReference>
<dbReference type="GO" id="GO:0015421">
    <property type="term" value="F:ABC-type oligopeptide transporter activity"/>
    <property type="evidence" value="ECO:0007669"/>
    <property type="project" value="TreeGrafter"/>
</dbReference>
<dbReference type="InterPro" id="IPR011527">
    <property type="entry name" value="ABC1_TM_dom"/>
</dbReference>
<dbReference type="InterPro" id="IPR003593">
    <property type="entry name" value="AAA+_ATPase"/>
</dbReference>
<evidence type="ECO:0000313" key="10">
    <source>
        <dbReference type="EMBL" id="EMS70554.1"/>
    </source>
</evidence>
<dbReference type="InterPro" id="IPR039421">
    <property type="entry name" value="Type_1_exporter"/>
</dbReference>
<keyword evidence="6 7" id="KW-0472">Membrane</keyword>
<feature type="transmembrane region" description="Helical" evidence="7">
    <location>
        <begin position="21"/>
        <end position="48"/>
    </location>
</feature>
<dbReference type="FunFam" id="3.40.50.300:FF:000218">
    <property type="entry name" value="Multidrug ABC transporter ATP-binding protein"/>
    <property type="match status" value="1"/>
</dbReference>
<dbReference type="eggNOG" id="COG1132">
    <property type="taxonomic scope" value="Bacteria"/>
</dbReference>
<feature type="domain" description="ABC transmembrane type-1" evidence="9">
    <location>
        <begin position="25"/>
        <end position="311"/>
    </location>
</feature>
<dbReference type="Gene3D" id="1.20.1560.10">
    <property type="entry name" value="ABC transporter type 1, transmembrane domain"/>
    <property type="match status" value="1"/>
</dbReference>
<feature type="transmembrane region" description="Helical" evidence="7">
    <location>
        <begin position="258"/>
        <end position="279"/>
    </location>
</feature>
<dbReference type="CDD" id="cd18549">
    <property type="entry name" value="ABC_6TM_YwjA_like"/>
    <property type="match status" value="1"/>
</dbReference>
<proteinExistence type="predicted"/>
<dbReference type="EMBL" id="AORV01000052">
    <property type="protein sequence ID" value="EMS70554.1"/>
    <property type="molecule type" value="Genomic_DNA"/>
</dbReference>
<keyword evidence="5 7" id="KW-1133">Transmembrane helix</keyword>
<gene>
    <name evidence="10" type="ORF">CTER_3718</name>
</gene>
<keyword evidence="11" id="KW-1185">Reference proteome</keyword>
<evidence type="ECO:0000256" key="6">
    <source>
        <dbReference type="ARBA" id="ARBA00023136"/>
    </source>
</evidence>
<dbReference type="InterPro" id="IPR036640">
    <property type="entry name" value="ABC1_TM_sf"/>
</dbReference>
<dbReference type="InterPro" id="IPR027417">
    <property type="entry name" value="P-loop_NTPase"/>
</dbReference>
<dbReference type="RefSeq" id="WP_004628137.1">
    <property type="nucleotide sequence ID" value="NZ_AORV01000052.1"/>
</dbReference>
<protein>
    <submittedName>
        <fullName evidence="10">ABC transporter</fullName>
    </submittedName>
</protein>
<comment type="caution">
    <text evidence="10">The sequence shown here is derived from an EMBL/GenBank/DDBJ whole genome shotgun (WGS) entry which is preliminary data.</text>
</comment>
<dbReference type="Proteomes" id="UP000014155">
    <property type="component" value="Unassembled WGS sequence"/>
</dbReference>
<sequence length="583" mass="65695">MTLSKKTQRIRKFLSYYAPYKGLLIADLFSSIFIAALALILPVCVRYITKDVLENGTENILATILQMGALMLAIIVVQTGFAMFFDYKGHDMGAKIERDMRMELFEHLQKLSFGFYDSQKTGQLMSRLTNDLLNLAELYHHGPENLVIYGTQFIGSLVILLHINLKLTLVICLFLPFMAIYSFVFYHRLQKAYARSRSRIADVNMQAEENLSGIRVVKSFANEELEIKKFSAENSYFYQSRANIYKNEALHFTVIEKFFTQLITVAIIVVGGIWIAGAALDVPDLLVFILYAAYLTSPVPKLAFMVQQYQDGLSGYRRFREIMDTIPEIRDAENALEIQITRGHVEFRNVTFRYNEEQDYVLRNVSLDVQAGETVAIVGSSGIGKSTLCSLIPRFYDVIEGEILIDGINVRDAALCPLRQQIGVVRQETFLFGGTVMENILYGRPGATADEAVEAAKKANAHEFVMELPNGYDTDIGQRGVKLSGGQQQRISIARVFLKNPPVLIFDEATSALDYNSEKAVMDSLRTLAKGRTLFIIAHRLSTVRSADRIVVLTKEGIAEQGTHEQLYALDSVYAKLYNTQDL</sequence>
<evidence type="ECO:0000256" key="5">
    <source>
        <dbReference type="ARBA" id="ARBA00022989"/>
    </source>
</evidence>
<dbReference type="PATRIC" id="fig|1195236.3.peg.3936"/>
<evidence type="ECO:0000313" key="11">
    <source>
        <dbReference type="Proteomes" id="UP000014155"/>
    </source>
</evidence>
<dbReference type="AlphaFoldDB" id="S0FN44"/>
<feature type="domain" description="ABC transporter" evidence="8">
    <location>
        <begin position="345"/>
        <end position="580"/>
    </location>
</feature>